<organism evidence="2 3">
    <name type="scientific">Cadophora malorum</name>
    <dbReference type="NCBI Taxonomy" id="108018"/>
    <lineage>
        <taxon>Eukaryota</taxon>
        <taxon>Fungi</taxon>
        <taxon>Dikarya</taxon>
        <taxon>Ascomycota</taxon>
        <taxon>Pezizomycotina</taxon>
        <taxon>Leotiomycetes</taxon>
        <taxon>Helotiales</taxon>
        <taxon>Ploettnerulaceae</taxon>
        <taxon>Cadophora</taxon>
    </lineage>
</organism>
<evidence type="ECO:0000256" key="1">
    <source>
        <dbReference type="SAM" id="MobiDB-lite"/>
    </source>
</evidence>
<dbReference type="AlphaFoldDB" id="A0A8H7W4P5"/>
<accession>A0A8H7W4P5</accession>
<evidence type="ECO:0000313" key="3">
    <source>
        <dbReference type="Proteomes" id="UP000664132"/>
    </source>
</evidence>
<feature type="compositionally biased region" description="Basic and acidic residues" evidence="1">
    <location>
        <begin position="43"/>
        <end position="59"/>
    </location>
</feature>
<protein>
    <submittedName>
        <fullName evidence="2">Uncharacterized protein</fullName>
    </submittedName>
</protein>
<feature type="compositionally biased region" description="Polar residues" evidence="1">
    <location>
        <begin position="30"/>
        <end position="41"/>
    </location>
</feature>
<dbReference type="EMBL" id="JAFJYH010000164">
    <property type="protein sequence ID" value="KAG4417100.1"/>
    <property type="molecule type" value="Genomic_DNA"/>
</dbReference>
<reference evidence="2" key="1">
    <citation type="submission" date="2021-02" db="EMBL/GenBank/DDBJ databases">
        <title>Genome sequence Cadophora malorum strain M34.</title>
        <authorList>
            <person name="Stefanovic E."/>
            <person name="Vu D."/>
            <person name="Scully C."/>
            <person name="Dijksterhuis J."/>
            <person name="Roader J."/>
            <person name="Houbraken J."/>
        </authorList>
    </citation>
    <scope>NUCLEOTIDE SEQUENCE</scope>
    <source>
        <strain evidence="2">M34</strain>
    </source>
</reference>
<keyword evidence="3" id="KW-1185">Reference proteome</keyword>
<gene>
    <name evidence="2" type="ORF">IFR04_009736</name>
</gene>
<sequence length="174" mass="19032">MAPHSKSPQSSSSKPAKKSVSILNSMLNSAFSKDSSSTTAPRGSKDVDGKESKNRREVPKCLSSKHTSKSIKFSKSKHTIEATKSATSKFKSTVPSLKISEAATVQSKMLLGSAFFKDESRLLVNVLRNSAPIRSTTPNIKTAFTSEHDKKMATRQLEIDALSEIELQEQEDWA</sequence>
<name>A0A8H7W4P5_9HELO</name>
<evidence type="ECO:0000313" key="2">
    <source>
        <dbReference type="EMBL" id="KAG4417100.1"/>
    </source>
</evidence>
<feature type="compositionally biased region" description="Basic residues" evidence="1">
    <location>
        <begin position="66"/>
        <end position="77"/>
    </location>
</feature>
<feature type="region of interest" description="Disordered" evidence="1">
    <location>
        <begin position="30"/>
        <end position="78"/>
    </location>
</feature>
<proteinExistence type="predicted"/>
<comment type="caution">
    <text evidence="2">The sequence shown here is derived from an EMBL/GenBank/DDBJ whole genome shotgun (WGS) entry which is preliminary data.</text>
</comment>
<dbReference type="Proteomes" id="UP000664132">
    <property type="component" value="Unassembled WGS sequence"/>
</dbReference>
<dbReference type="OrthoDB" id="4746642at2759"/>